<organism evidence="9 10">
    <name type="scientific">Roseibacillus ishigakijimensis</name>
    <dbReference type="NCBI Taxonomy" id="454146"/>
    <lineage>
        <taxon>Bacteria</taxon>
        <taxon>Pseudomonadati</taxon>
        <taxon>Verrucomicrobiota</taxon>
        <taxon>Verrucomicrobiia</taxon>
        <taxon>Verrucomicrobiales</taxon>
        <taxon>Verrucomicrobiaceae</taxon>
        <taxon>Roseibacillus</taxon>
    </lineage>
</organism>
<dbReference type="Gene3D" id="3.20.20.140">
    <property type="entry name" value="Metal-dependent hydrolases"/>
    <property type="match status" value="2"/>
</dbReference>
<dbReference type="GO" id="GO:0043103">
    <property type="term" value="P:hypoxanthine salvage"/>
    <property type="evidence" value="ECO:0007669"/>
    <property type="project" value="TreeGrafter"/>
</dbReference>
<dbReference type="PANTHER" id="PTHR11409">
    <property type="entry name" value="ADENOSINE DEAMINASE"/>
    <property type="match status" value="1"/>
</dbReference>
<dbReference type="InterPro" id="IPR036515">
    <property type="entry name" value="Transposase_17_sf"/>
</dbReference>
<evidence type="ECO:0000256" key="3">
    <source>
        <dbReference type="ARBA" id="ARBA00012784"/>
    </source>
</evidence>
<proteinExistence type="inferred from homology"/>
<dbReference type="GO" id="GO:0004000">
    <property type="term" value="F:adenosine deaminase activity"/>
    <property type="evidence" value="ECO:0007669"/>
    <property type="project" value="TreeGrafter"/>
</dbReference>
<dbReference type="GO" id="GO:0006313">
    <property type="term" value="P:DNA transposition"/>
    <property type="evidence" value="ECO:0007669"/>
    <property type="project" value="InterPro"/>
</dbReference>
<gene>
    <name evidence="9" type="ORF">JIN78_01710</name>
</gene>
<evidence type="ECO:0000256" key="7">
    <source>
        <dbReference type="SAM" id="MobiDB-lite"/>
    </source>
</evidence>
<comment type="cofactor">
    <cofactor evidence="1">
        <name>Zn(2+)</name>
        <dbReference type="ChEBI" id="CHEBI:29105"/>
    </cofactor>
</comment>
<dbReference type="Gene3D" id="3.30.70.1290">
    <property type="entry name" value="Transposase IS200-like"/>
    <property type="match status" value="1"/>
</dbReference>
<dbReference type="InterPro" id="IPR002686">
    <property type="entry name" value="Transposase_17"/>
</dbReference>
<dbReference type="SUPFAM" id="SSF51556">
    <property type="entry name" value="Metallo-dependent hydrolases"/>
    <property type="match status" value="2"/>
</dbReference>
<dbReference type="SMART" id="SM01321">
    <property type="entry name" value="Y1_Tnp"/>
    <property type="match status" value="1"/>
</dbReference>
<accession>A0A934RJE8</accession>
<dbReference type="AlphaFoldDB" id="A0A934RJE8"/>
<reference evidence="9" key="1">
    <citation type="submission" date="2021-01" db="EMBL/GenBank/DDBJ databases">
        <title>Modified the classification status of verrucomicrobia.</title>
        <authorList>
            <person name="Feng X."/>
        </authorList>
    </citation>
    <scope>NUCLEOTIDE SEQUENCE</scope>
    <source>
        <strain evidence="9">KCTC 12986</strain>
    </source>
</reference>
<evidence type="ECO:0000256" key="2">
    <source>
        <dbReference type="ARBA" id="ARBA00006676"/>
    </source>
</evidence>
<dbReference type="Pfam" id="PF01797">
    <property type="entry name" value="Y1_Tnp"/>
    <property type="match status" value="1"/>
</dbReference>
<dbReference type="GO" id="GO:0006154">
    <property type="term" value="P:adenosine catabolic process"/>
    <property type="evidence" value="ECO:0007669"/>
    <property type="project" value="TreeGrafter"/>
</dbReference>
<dbReference type="EMBL" id="JAENIO010000003">
    <property type="protein sequence ID" value="MBK1832762.1"/>
    <property type="molecule type" value="Genomic_DNA"/>
</dbReference>
<dbReference type="Proteomes" id="UP000604083">
    <property type="component" value="Unassembled WGS sequence"/>
</dbReference>
<evidence type="ECO:0000256" key="1">
    <source>
        <dbReference type="ARBA" id="ARBA00001947"/>
    </source>
</evidence>
<evidence type="ECO:0000256" key="4">
    <source>
        <dbReference type="ARBA" id="ARBA00022723"/>
    </source>
</evidence>
<evidence type="ECO:0000256" key="5">
    <source>
        <dbReference type="ARBA" id="ARBA00022801"/>
    </source>
</evidence>
<dbReference type="GO" id="GO:0003677">
    <property type="term" value="F:DNA binding"/>
    <property type="evidence" value="ECO:0007669"/>
    <property type="project" value="InterPro"/>
</dbReference>
<sequence length="885" mass="98175">MHLLATLGSSFGVVPEAFLLGNGPEQYARVTVLATSGVPDSVRQVREWFAGHAPQVALSLRVIADLPDIRNHGDHARFEEALLRCYAAVLRQEESLEKIHLCLAGGFKTISSAVHQTADLLGCGKLFHITSPFGHRFDTDAEFRQGIAEGLINLIDLGPRPGWPTIQTLLDEAPAPQGETLRIENITLREQVQNRLQEANRLAQSERELAALPFPQIARWSPAARDWLNQPLDPNADADWVRGLPKVELHCHLGGFATHGALLAEVRAAARHPERLPPLPEPDSEADRKTSPPADWPCPAEPIGLEPYRHLGDLNGSALLRDPGCLRKQIELLYHHFAAENIQHAEVRCSPGNYASPGRSPWKVLEEILTGFEEVAASFPACSPVAASFPACSPVSPPVPGAGEAATFIPYNEDKDYSQTWRDLPHRHQEGATAFVTFRLADSLPKDRVKSWLAERELFLAKHPKPWSEEIWRNYQRRFPRQLENWLDRSHGSCLLRNPENAALVAQALQHFDGERYILDRFVVMPNHVHALVKPLGSHKLADILHSWKSFTAKAINERENRAGQLWQHESYDHLVRSERQLEHYRHYIAENPEKAGLEQGYLVGQGLGLVVGASTPACPEVGTSFPACPEVTPAVPDAGHSLPSETLAATSEPSQRLAPTINLIIIGTRQPGGDYRTQIIKHLMLAVTAAEHFGESRSCRVVGVDLAGFEDPSTRSHYFRDDFLPVHRAGLSLTVHAGENDDAEAIWSAIFDLSAMRLGHGLSLHESPALLRSVAQRRIAIEMCPYANLQIKGYPLDKAVDLAPEEKRYPLLRYLRAGVPVTVNTDNIGISAASLSDNLLLLPRLCPGLTRLDVLHLLRHAIEHSFLPQEERERLLGQIHLSHQ</sequence>
<name>A0A934RJE8_9BACT</name>
<dbReference type="InterPro" id="IPR006330">
    <property type="entry name" value="Ado/ade_deaminase"/>
</dbReference>
<keyword evidence="4" id="KW-0479">Metal-binding</keyword>
<evidence type="ECO:0000313" key="9">
    <source>
        <dbReference type="EMBL" id="MBK1832762.1"/>
    </source>
</evidence>
<evidence type="ECO:0000259" key="8">
    <source>
        <dbReference type="SMART" id="SM01321"/>
    </source>
</evidence>
<feature type="domain" description="Transposase IS200-like" evidence="8">
    <location>
        <begin position="429"/>
        <end position="592"/>
    </location>
</feature>
<dbReference type="GO" id="GO:0005829">
    <property type="term" value="C:cytosol"/>
    <property type="evidence" value="ECO:0007669"/>
    <property type="project" value="TreeGrafter"/>
</dbReference>
<dbReference type="InterPro" id="IPR032466">
    <property type="entry name" value="Metal_Hydrolase"/>
</dbReference>
<dbReference type="InterPro" id="IPR001365">
    <property type="entry name" value="A_deaminase_dom"/>
</dbReference>
<dbReference type="GO" id="GO:0046872">
    <property type="term" value="F:metal ion binding"/>
    <property type="evidence" value="ECO:0007669"/>
    <property type="project" value="UniProtKB-KW"/>
</dbReference>
<dbReference type="PANTHER" id="PTHR11409:SF43">
    <property type="entry name" value="ADENOSINE DEAMINASE"/>
    <property type="match status" value="1"/>
</dbReference>
<dbReference type="Pfam" id="PF00962">
    <property type="entry name" value="A_deaminase"/>
    <property type="match status" value="1"/>
</dbReference>
<keyword evidence="10" id="KW-1185">Reference proteome</keyword>
<dbReference type="SUPFAM" id="SSF143422">
    <property type="entry name" value="Transposase IS200-like"/>
    <property type="match status" value="1"/>
</dbReference>
<evidence type="ECO:0000313" key="10">
    <source>
        <dbReference type="Proteomes" id="UP000604083"/>
    </source>
</evidence>
<protein>
    <recommendedName>
        <fullName evidence="3">adenosine deaminase</fullName>
        <ecNumber evidence="3">3.5.4.4</ecNumber>
    </recommendedName>
</protein>
<feature type="region of interest" description="Disordered" evidence="7">
    <location>
        <begin position="274"/>
        <end position="295"/>
    </location>
</feature>
<dbReference type="EC" id="3.5.4.4" evidence="3"/>
<evidence type="ECO:0000256" key="6">
    <source>
        <dbReference type="ARBA" id="ARBA00022833"/>
    </source>
</evidence>
<comment type="similarity">
    <text evidence="2">Belongs to the metallo-dependent hydrolases superfamily. Adenosine and AMP deaminases family.</text>
</comment>
<keyword evidence="6" id="KW-0862">Zinc</keyword>
<dbReference type="RefSeq" id="WP_200390198.1">
    <property type="nucleotide sequence ID" value="NZ_JAENIO010000003.1"/>
</dbReference>
<dbReference type="GO" id="GO:0046103">
    <property type="term" value="P:inosine biosynthetic process"/>
    <property type="evidence" value="ECO:0007669"/>
    <property type="project" value="TreeGrafter"/>
</dbReference>
<keyword evidence="5" id="KW-0378">Hydrolase</keyword>
<comment type="caution">
    <text evidence="9">The sequence shown here is derived from an EMBL/GenBank/DDBJ whole genome shotgun (WGS) entry which is preliminary data.</text>
</comment>
<dbReference type="GO" id="GO:0004803">
    <property type="term" value="F:transposase activity"/>
    <property type="evidence" value="ECO:0007669"/>
    <property type="project" value="InterPro"/>
</dbReference>